<dbReference type="STRING" id="1610491.AAV94_12710"/>
<dbReference type="AlphaFoldDB" id="A0A0U1PWM0"/>
<dbReference type="InterPro" id="IPR055245">
    <property type="entry name" value="HTH_proteobacteria"/>
</dbReference>
<dbReference type="EMBL" id="LBNQ01000040">
    <property type="protein sequence ID" value="KKW66932.1"/>
    <property type="molecule type" value="Genomic_DNA"/>
</dbReference>
<reference evidence="2 3" key="1">
    <citation type="submission" date="2015-05" db="EMBL/GenBank/DDBJ databases">
        <title>Draft genome sequence of Lampropedia sp. CT6, isolated from the microbial mat of a hot water spring, located at Manikaran, India.</title>
        <authorList>
            <person name="Tripathi C."/>
            <person name="Rani P."/>
            <person name="Mahato N.K."/>
            <person name="Lal R."/>
        </authorList>
    </citation>
    <scope>NUCLEOTIDE SEQUENCE [LARGE SCALE GENOMIC DNA]</scope>
    <source>
        <strain evidence="2 3">CT6</strain>
    </source>
</reference>
<evidence type="ECO:0000313" key="3">
    <source>
        <dbReference type="Proteomes" id="UP000050580"/>
    </source>
</evidence>
<dbReference type="Pfam" id="PF14090">
    <property type="entry name" value="HTH_39"/>
    <property type="match status" value="1"/>
</dbReference>
<protein>
    <recommendedName>
        <fullName evidence="1">Winged helix-turn-helix domain-containing protein</fullName>
    </recommendedName>
</protein>
<name>A0A0U1PWM0_9BURK</name>
<feature type="domain" description="Winged helix-turn-helix" evidence="1">
    <location>
        <begin position="9"/>
        <end position="68"/>
    </location>
</feature>
<comment type="caution">
    <text evidence="2">The sequence shown here is derived from an EMBL/GenBank/DDBJ whole genome shotgun (WGS) entry which is preliminary data.</text>
</comment>
<keyword evidence="3" id="KW-1185">Reference proteome</keyword>
<dbReference type="RefSeq" id="WP_046742596.1">
    <property type="nucleotide sequence ID" value="NZ_LBNQ01000040.1"/>
</dbReference>
<dbReference type="OrthoDB" id="7065051at2"/>
<sequence length="74" mass="8840">MQHPHKKTVILEALHTRSLNRFDAEFYGDHCLHSTISELRKDGHRIHDDWETVPTRFGRTTKVKRYWLIAGTQR</sequence>
<proteinExistence type="predicted"/>
<dbReference type="Proteomes" id="UP000050580">
    <property type="component" value="Unassembled WGS sequence"/>
</dbReference>
<evidence type="ECO:0000313" key="2">
    <source>
        <dbReference type="EMBL" id="KKW66932.1"/>
    </source>
</evidence>
<gene>
    <name evidence="2" type="ORF">AAV94_12710</name>
</gene>
<organism evidence="2 3">
    <name type="scientific">Lampropedia cohaerens</name>
    <dbReference type="NCBI Taxonomy" id="1610491"/>
    <lineage>
        <taxon>Bacteria</taxon>
        <taxon>Pseudomonadati</taxon>
        <taxon>Pseudomonadota</taxon>
        <taxon>Betaproteobacteria</taxon>
        <taxon>Burkholderiales</taxon>
        <taxon>Comamonadaceae</taxon>
        <taxon>Lampropedia</taxon>
    </lineage>
</organism>
<accession>A0A0U1PWM0</accession>
<evidence type="ECO:0000259" key="1">
    <source>
        <dbReference type="Pfam" id="PF14090"/>
    </source>
</evidence>